<dbReference type="SUPFAM" id="SSF53850">
    <property type="entry name" value="Periplasmic binding protein-like II"/>
    <property type="match status" value="1"/>
</dbReference>
<dbReference type="Proteomes" id="UP000198807">
    <property type="component" value="Unassembled WGS sequence"/>
</dbReference>
<dbReference type="OrthoDB" id="9769667at2"/>
<evidence type="ECO:0000313" key="3">
    <source>
        <dbReference type="EMBL" id="SEL86567.1"/>
    </source>
</evidence>
<dbReference type="Gene3D" id="3.40.190.170">
    <property type="entry name" value="Bacterial extracellular solute-binding protein, family 7"/>
    <property type="match status" value="1"/>
</dbReference>
<evidence type="ECO:0000256" key="2">
    <source>
        <dbReference type="SAM" id="SignalP"/>
    </source>
</evidence>
<keyword evidence="4" id="KW-1185">Reference proteome</keyword>
<proteinExistence type="predicted"/>
<dbReference type="STRING" id="650850.SAMN04488129_1189"/>
<dbReference type="CDD" id="cd13604">
    <property type="entry name" value="PBP2_TRAP_ketoacid_lactate_like"/>
    <property type="match status" value="1"/>
</dbReference>
<reference evidence="4" key="1">
    <citation type="submission" date="2016-10" db="EMBL/GenBank/DDBJ databases">
        <authorList>
            <person name="Varghese N."/>
            <person name="Submissions S."/>
        </authorList>
    </citation>
    <scope>NUCLEOTIDE SEQUENCE [LARGE SCALE GENOMIC DNA]</scope>
    <source>
        <strain evidence="4">CGMCC 1.9150</strain>
    </source>
</reference>
<dbReference type="AlphaFoldDB" id="A0A1H7TRS2"/>
<dbReference type="GO" id="GO:0055085">
    <property type="term" value="P:transmembrane transport"/>
    <property type="evidence" value="ECO:0007669"/>
    <property type="project" value="InterPro"/>
</dbReference>
<feature type="chain" id="PRO_5011697463" evidence="2">
    <location>
        <begin position="26"/>
        <end position="360"/>
    </location>
</feature>
<dbReference type="PANTHER" id="PTHR33376:SF5">
    <property type="entry name" value="EXTRACYTOPLASMIC SOLUTE RECEPTOR PROTEIN"/>
    <property type="match status" value="1"/>
</dbReference>
<evidence type="ECO:0000256" key="1">
    <source>
        <dbReference type="ARBA" id="ARBA00022729"/>
    </source>
</evidence>
<evidence type="ECO:0000313" key="4">
    <source>
        <dbReference type="Proteomes" id="UP000198807"/>
    </source>
</evidence>
<dbReference type="InterPro" id="IPR018389">
    <property type="entry name" value="DctP_fam"/>
</dbReference>
<dbReference type="NCBIfam" id="NF037995">
    <property type="entry name" value="TRAP_S1"/>
    <property type="match status" value="1"/>
</dbReference>
<accession>A0A1H7TRS2</accession>
<dbReference type="InterPro" id="IPR038404">
    <property type="entry name" value="TRAP_DctP_sf"/>
</dbReference>
<name>A0A1H7TRS2_9GAMM</name>
<dbReference type="EMBL" id="FOBC01000018">
    <property type="protein sequence ID" value="SEL86567.1"/>
    <property type="molecule type" value="Genomic_DNA"/>
</dbReference>
<gene>
    <name evidence="3" type="ORF">SAMN04488129_1189</name>
</gene>
<feature type="signal peptide" evidence="2">
    <location>
        <begin position="1"/>
        <end position="25"/>
    </location>
</feature>
<organism evidence="3 4">
    <name type="scientific">Halomonas daqiaonensis</name>
    <dbReference type="NCBI Taxonomy" id="650850"/>
    <lineage>
        <taxon>Bacteria</taxon>
        <taxon>Pseudomonadati</taxon>
        <taxon>Pseudomonadota</taxon>
        <taxon>Gammaproteobacteria</taxon>
        <taxon>Oceanospirillales</taxon>
        <taxon>Halomonadaceae</taxon>
        <taxon>Halomonas</taxon>
    </lineage>
</organism>
<protein>
    <submittedName>
        <fullName evidence="3">TRAP-type C4-dicarboxylate transport system, substrate-binding protein</fullName>
    </submittedName>
</protein>
<dbReference type="RefSeq" id="WP_089714634.1">
    <property type="nucleotide sequence ID" value="NZ_FOBC01000018.1"/>
</dbReference>
<sequence>MQIRTLAHSVTLASAALAFAGSVHAAEDLKVQTSFNSGDFAYQYLQENWVPKLKEMTGGDVTINLMPIGSVVPYKETMEAVAMGLLDGDMTAPAYFTGKDPAFALMGDLIAGYDKPSQFLDFCQNGGGEEVLQKAIDAQVGDKVEVVGCGPYKREALVAAVPIHSVEDLEGVKIRSPEGLAAAVFERAGATPVNIPFSEVYTSLQQGVVDAADASAYVNNDASGMHDIAKYPIYPGIHSMSSQQFTLNQQTWESLSEEDQQALSQWFYDAFHDLAGAVQEQDEKLVARDKQKDDMTVIDWPQEERDQFREIARGAWEAFGEKSELAQQALQAHLDYMKEKGLLEGEAVTDAAEASQGEQN</sequence>
<dbReference type="PANTHER" id="PTHR33376">
    <property type="match status" value="1"/>
</dbReference>
<keyword evidence="1 2" id="KW-0732">Signal</keyword>
<dbReference type="Pfam" id="PF03480">
    <property type="entry name" value="DctP"/>
    <property type="match status" value="1"/>
</dbReference>